<dbReference type="InterPro" id="IPR007374">
    <property type="entry name" value="ASCH_domain"/>
</dbReference>
<dbReference type="Proteomes" id="UP000051297">
    <property type="component" value="Unassembled WGS sequence"/>
</dbReference>
<comment type="caution">
    <text evidence="2">The sequence shown here is derived from an EMBL/GenBank/DDBJ whole genome shotgun (WGS) entry which is preliminary data.</text>
</comment>
<dbReference type="SUPFAM" id="SSF88697">
    <property type="entry name" value="PUA domain-like"/>
    <property type="match status" value="1"/>
</dbReference>
<evidence type="ECO:0000313" key="2">
    <source>
        <dbReference type="EMBL" id="KRT67815.1"/>
    </source>
</evidence>
<organism evidence="2 3">
    <name type="scientific">candidate division WWE3 bacterium CSP1-7</name>
    <dbReference type="NCBI Taxonomy" id="1576480"/>
    <lineage>
        <taxon>Bacteria</taxon>
        <taxon>Katanobacteria</taxon>
    </lineage>
</organism>
<dbReference type="InterPro" id="IPR015947">
    <property type="entry name" value="PUA-like_sf"/>
</dbReference>
<evidence type="ECO:0000259" key="1">
    <source>
        <dbReference type="Pfam" id="PF04266"/>
    </source>
</evidence>
<dbReference type="Pfam" id="PF04266">
    <property type="entry name" value="ASCH"/>
    <property type="match status" value="1"/>
</dbReference>
<evidence type="ECO:0000313" key="3">
    <source>
        <dbReference type="Proteomes" id="UP000051297"/>
    </source>
</evidence>
<dbReference type="STRING" id="1576480.XU08_C0001G0226"/>
<name>A0A0T5ZYM8_UNCKA</name>
<reference evidence="2 3" key="1">
    <citation type="submission" date="2015-05" db="EMBL/GenBank/DDBJ databases">
        <title>Critical biogeochemical functions in the subsurface are associated with bacteria from new phyla and little studied lineages.</title>
        <authorList>
            <person name="Hug L.A."/>
            <person name="Thomas B.C."/>
            <person name="Sharon I."/>
            <person name="Brown C.T."/>
            <person name="Sharma R."/>
            <person name="Hettich R.L."/>
            <person name="Wilkins M.J."/>
            <person name="Williams K.H."/>
            <person name="Singh A."/>
            <person name="Banfield J.F."/>
        </authorList>
    </citation>
    <scope>NUCLEOTIDE SEQUENCE [LARGE SCALE GENOMIC DNA]</scope>
    <source>
        <strain evidence="2">CSP1-7</strain>
    </source>
</reference>
<protein>
    <recommendedName>
        <fullName evidence="1">ASCH domain-containing protein</fullName>
    </recommendedName>
</protein>
<dbReference type="AlphaFoldDB" id="A0A0T5ZYM8"/>
<sequence length="106" mass="12040">MKAISLKQPWANYIASGRKTIETRKWTTRYRGKILIVSSKSPNIPPAGYAVAVAEIVDCRPMVKTDEKAAMCEVYPKAHSWVLKNIRRIAPFPVKGQLSLYEVDYE</sequence>
<accession>A0A0T5ZYM8</accession>
<gene>
    <name evidence="2" type="ORF">XU08_C0001G0226</name>
</gene>
<dbReference type="EMBL" id="LDXK01000001">
    <property type="protein sequence ID" value="KRT67815.1"/>
    <property type="molecule type" value="Genomic_DNA"/>
</dbReference>
<proteinExistence type="predicted"/>
<dbReference type="Gene3D" id="2.30.130.30">
    <property type="entry name" value="Hypothetical protein"/>
    <property type="match status" value="1"/>
</dbReference>
<feature type="domain" description="ASCH" evidence="1">
    <location>
        <begin position="4"/>
        <end position="84"/>
    </location>
</feature>